<dbReference type="Proteomes" id="UP001152799">
    <property type="component" value="Chromosome 5"/>
</dbReference>
<keyword evidence="12 15" id="KW-0503">Monooxygenase</keyword>
<dbReference type="GO" id="GO:0016705">
    <property type="term" value="F:oxidoreductase activity, acting on paired donors, with incorporation or reduction of molecular oxygen"/>
    <property type="evidence" value="ECO:0007669"/>
    <property type="project" value="InterPro"/>
</dbReference>
<evidence type="ECO:0000256" key="15">
    <source>
        <dbReference type="RuleBase" id="RU000461"/>
    </source>
</evidence>
<evidence type="ECO:0000256" key="16">
    <source>
        <dbReference type="SAM" id="SignalP"/>
    </source>
</evidence>
<dbReference type="PANTHER" id="PTHR24291:SF189">
    <property type="entry name" value="CYTOCHROME P450 4C3-RELATED"/>
    <property type="match status" value="1"/>
</dbReference>
<keyword evidence="6 14" id="KW-0349">Heme</keyword>
<reference evidence="17" key="1">
    <citation type="submission" date="2022-01" db="EMBL/GenBank/DDBJ databases">
        <authorList>
            <person name="King R."/>
        </authorList>
    </citation>
    <scope>NUCLEOTIDE SEQUENCE</scope>
</reference>
<dbReference type="InterPro" id="IPR001128">
    <property type="entry name" value="Cyt_P450"/>
</dbReference>
<dbReference type="GO" id="GO:0005506">
    <property type="term" value="F:iron ion binding"/>
    <property type="evidence" value="ECO:0007669"/>
    <property type="project" value="InterPro"/>
</dbReference>
<keyword evidence="11 14" id="KW-0408">Iron</keyword>
<dbReference type="PROSITE" id="PS00086">
    <property type="entry name" value="CYTOCHROME_P450"/>
    <property type="match status" value="1"/>
</dbReference>
<evidence type="ECO:0000313" key="17">
    <source>
        <dbReference type="EMBL" id="CAG9768802.1"/>
    </source>
</evidence>
<sequence>MSYIMYCVEILIILAILSLRLIRSKKSTSDLADKLPGPKTYPIFGNALMFWCKDEDIFQKITDCIEKYASPMRFWNGTKLYIIFSKANQVEKIFASTAFSTKDDIYKFIKYYNGEGLISGSGPKWKKDRRLMSPLFLKRNILQYFPVILKHTKILVNILEEKINLPTFDIEFYICKAGTDFVNESLLGLKSNNQGGKNDEFLIQIRRAYELIHKRIIKPWLQIDSLYGYSYSYLKQKEAQDVIHGFFYKVLIETKKSHRHLGQKDISFRTILEQLLDIRDEIADFATDEEIIHHLVTLYSASEHTVTNTCSFTLVLLGMYPDYQQKVAEEIRNVVGFTDDIQEQHLDKLDYLEMVIKEVLRLFPIVPFIVRQANQETELDKLSIPNVSSVMVSIYNIHRDPSQWEKPNNFYPEHFLPQAIKNRHPYAYVPFSAGLRGCIGKPFAYMAIKILLVSVLQKYIIEADGNLQERKLTADFSVKFKDKIFPLRIKNRV</sequence>
<dbReference type="Gene3D" id="1.10.630.10">
    <property type="entry name" value="Cytochrome P450"/>
    <property type="match status" value="1"/>
</dbReference>
<dbReference type="AlphaFoldDB" id="A0A9N9MRJ7"/>
<evidence type="ECO:0000256" key="10">
    <source>
        <dbReference type="ARBA" id="ARBA00023002"/>
    </source>
</evidence>
<dbReference type="InterPro" id="IPR036396">
    <property type="entry name" value="Cyt_P450_sf"/>
</dbReference>
<dbReference type="GO" id="GO:0004497">
    <property type="term" value="F:monooxygenase activity"/>
    <property type="evidence" value="ECO:0007669"/>
    <property type="project" value="UniProtKB-KW"/>
</dbReference>
<evidence type="ECO:0000256" key="2">
    <source>
        <dbReference type="ARBA" id="ARBA00003690"/>
    </source>
</evidence>
<evidence type="ECO:0000256" key="3">
    <source>
        <dbReference type="ARBA" id="ARBA00004174"/>
    </source>
</evidence>
<evidence type="ECO:0000256" key="14">
    <source>
        <dbReference type="PIRSR" id="PIRSR602401-1"/>
    </source>
</evidence>
<keyword evidence="13" id="KW-0472">Membrane</keyword>
<dbReference type="InterPro" id="IPR050196">
    <property type="entry name" value="Cytochrome_P450_Monoox"/>
</dbReference>
<keyword evidence="7 14" id="KW-0479">Metal-binding</keyword>
<dbReference type="GO" id="GO:0005789">
    <property type="term" value="C:endoplasmic reticulum membrane"/>
    <property type="evidence" value="ECO:0007669"/>
    <property type="project" value="UniProtKB-SubCell"/>
</dbReference>
<dbReference type="PRINTS" id="PR00385">
    <property type="entry name" value="P450"/>
</dbReference>
<keyword evidence="10 15" id="KW-0560">Oxidoreductase</keyword>
<feature type="binding site" description="axial binding residue" evidence="14">
    <location>
        <position position="438"/>
    </location>
    <ligand>
        <name>heme</name>
        <dbReference type="ChEBI" id="CHEBI:30413"/>
    </ligand>
    <ligandPart>
        <name>Fe</name>
        <dbReference type="ChEBI" id="CHEBI:18248"/>
    </ligandPart>
</feature>
<evidence type="ECO:0000256" key="7">
    <source>
        <dbReference type="ARBA" id="ARBA00022723"/>
    </source>
</evidence>
<evidence type="ECO:0008006" key="19">
    <source>
        <dbReference type="Google" id="ProtNLM"/>
    </source>
</evidence>
<evidence type="ECO:0000256" key="11">
    <source>
        <dbReference type="ARBA" id="ARBA00023004"/>
    </source>
</evidence>
<evidence type="ECO:0000256" key="9">
    <source>
        <dbReference type="ARBA" id="ARBA00022848"/>
    </source>
</evidence>
<comment type="cofactor">
    <cofactor evidence="1 14">
        <name>heme</name>
        <dbReference type="ChEBI" id="CHEBI:30413"/>
    </cofactor>
</comment>
<evidence type="ECO:0000256" key="1">
    <source>
        <dbReference type="ARBA" id="ARBA00001971"/>
    </source>
</evidence>
<feature type="chain" id="PRO_5040477592" description="Cytochrome P450" evidence="16">
    <location>
        <begin position="25"/>
        <end position="493"/>
    </location>
</feature>
<dbReference type="Pfam" id="PF00067">
    <property type="entry name" value="p450"/>
    <property type="match status" value="1"/>
</dbReference>
<evidence type="ECO:0000256" key="13">
    <source>
        <dbReference type="ARBA" id="ARBA00023136"/>
    </source>
</evidence>
<dbReference type="InterPro" id="IPR002401">
    <property type="entry name" value="Cyt_P450_E_grp-I"/>
</dbReference>
<comment type="similarity">
    <text evidence="5 15">Belongs to the cytochrome P450 family.</text>
</comment>
<feature type="signal peptide" evidence="16">
    <location>
        <begin position="1"/>
        <end position="24"/>
    </location>
</feature>
<organism evidence="17 18">
    <name type="scientific">Ceutorhynchus assimilis</name>
    <name type="common">cabbage seed weevil</name>
    <dbReference type="NCBI Taxonomy" id="467358"/>
    <lineage>
        <taxon>Eukaryota</taxon>
        <taxon>Metazoa</taxon>
        <taxon>Ecdysozoa</taxon>
        <taxon>Arthropoda</taxon>
        <taxon>Hexapoda</taxon>
        <taxon>Insecta</taxon>
        <taxon>Pterygota</taxon>
        <taxon>Neoptera</taxon>
        <taxon>Endopterygota</taxon>
        <taxon>Coleoptera</taxon>
        <taxon>Polyphaga</taxon>
        <taxon>Cucujiformia</taxon>
        <taxon>Curculionidae</taxon>
        <taxon>Ceutorhynchinae</taxon>
        <taxon>Ceutorhynchus</taxon>
    </lineage>
</organism>
<evidence type="ECO:0000313" key="18">
    <source>
        <dbReference type="Proteomes" id="UP001152799"/>
    </source>
</evidence>
<dbReference type="PANTHER" id="PTHR24291">
    <property type="entry name" value="CYTOCHROME P450 FAMILY 4"/>
    <property type="match status" value="1"/>
</dbReference>
<name>A0A9N9MRJ7_9CUCU</name>
<comment type="function">
    <text evidence="2">May be involved in the metabolism of insect hormones and in the breakdown of synthetic insecticides.</text>
</comment>
<dbReference type="SUPFAM" id="SSF48264">
    <property type="entry name" value="Cytochrome P450"/>
    <property type="match status" value="1"/>
</dbReference>
<protein>
    <recommendedName>
        <fullName evidence="19">Cytochrome P450</fullName>
    </recommendedName>
</protein>
<keyword evidence="8" id="KW-0256">Endoplasmic reticulum</keyword>
<keyword evidence="18" id="KW-1185">Reference proteome</keyword>
<gene>
    <name evidence="17" type="ORF">CEUTPL_LOCUS9324</name>
</gene>
<proteinExistence type="inferred from homology"/>
<dbReference type="PRINTS" id="PR00463">
    <property type="entry name" value="EP450I"/>
</dbReference>
<dbReference type="InterPro" id="IPR017972">
    <property type="entry name" value="Cyt_P450_CS"/>
</dbReference>
<evidence type="ECO:0000256" key="12">
    <source>
        <dbReference type="ARBA" id="ARBA00023033"/>
    </source>
</evidence>
<keyword evidence="9" id="KW-0492">Microsome</keyword>
<evidence type="ECO:0000256" key="8">
    <source>
        <dbReference type="ARBA" id="ARBA00022824"/>
    </source>
</evidence>
<evidence type="ECO:0000256" key="4">
    <source>
        <dbReference type="ARBA" id="ARBA00004406"/>
    </source>
</evidence>
<dbReference type="EMBL" id="OU892281">
    <property type="protein sequence ID" value="CAG9768802.1"/>
    <property type="molecule type" value="Genomic_DNA"/>
</dbReference>
<dbReference type="OrthoDB" id="1470350at2759"/>
<evidence type="ECO:0000256" key="5">
    <source>
        <dbReference type="ARBA" id="ARBA00010617"/>
    </source>
</evidence>
<keyword evidence="16" id="KW-0732">Signal</keyword>
<dbReference type="GO" id="GO:0020037">
    <property type="term" value="F:heme binding"/>
    <property type="evidence" value="ECO:0007669"/>
    <property type="project" value="InterPro"/>
</dbReference>
<evidence type="ECO:0000256" key="6">
    <source>
        <dbReference type="ARBA" id="ARBA00022617"/>
    </source>
</evidence>
<accession>A0A9N9MRJ7</accession>
<comment type="subcellular location">
    <subcellularLocation>
        <location evidence="4">Endoplasmic reticulum membrane</location>
        <topology evidence="4">Peripheral membrane protein</topology>
    </subcellularLocation>
    <subcellularLocation>
        <location evidence="3">Microsome membrane</location>
        <topology evidence="3">Peripheral membrane protein</topology>
    </subcellularLocation>
</comment>